<keyword evidence="3" id="KW-1185">Reference proteome</keyword>
<feature type="compositionally biased region" description="Low complexity" evidence="1">
    <location>
        <begin position="267"/>
        <end position="284"/>
    </location>
</feature>
<feature type="region of interest" description="Disordered" evidence="1">
    <location>
        <begin position="173"/>
        <end position="204"/>
    </location>
</feature>
<gene>
    <name evidence="2" type="ORF">E2C01_033942</name>
</gene>
<reference evidence="2 3" key="1">
    <citation type="submission" date="2019-05" db="EMBL/GenBank/DDBJ databases">
        <title>Another draft genome of Portunus trituberculatus and its Hox gene families provides insights of decapod evolution.</title>
        <authorList>
            <person name="Jeong J.-H."/>
            <person name="Song I."/>
            <person name="Kim S."/>
            <person name="Choi T."/>
            <person name="Kim D."/>
            <person name="Ryu S."/>
            <person name="Kim W."/>
        </authorList>
    </citation>
    <scope>NUCLEOTIDE SEQUENCE [LARGE SCALE GENOMIC DNA]</scope>
    <source>
        <tissue evidence="2">Muscle</tissue>
    </source>
</reference>
<evidence type="ECO:0000313" key="2">
    <source>
        <dbReference type="EMBL" id="MPC40386.1"/>
    </source>
</evidence>
<protein>
    <submittedName>
        <fullName evidence="2">Uncharacterized protein</fullName>
    </submittedName>
</protein>
<comment type="caution">
    <text evidence="2">The sequence shown here is derived from an EMBL/GenBank/DDBJ whole genome shotgun (WGS) entry which is preliminary data.</text>
</comment>
<evidence type="ECO:0000313" key="3">
    <source>
        <dbReference type="Proteomes" id="UP000324222"/>
    </source>
</evidence>
<evidence type="ECO:0000256" key="1">
    <source>
        <dbReference type="SAM" id="MobiDB-lite"/>
    </source>
</evidence>
<name>A0A5B7F4U1_PORTR</name>
<dbReference type="Proteomes" id="UP000324222">
    <property type="component" value="Unassembled WGS sequence"/>
</dbReference>
<organism evidence="2 3">
    <name type="scientific">Portunus trituberculatus</name>
    <name type="common">Swimming crab</name>
    <name type="synonym">Neptunus trituberculatus</name>
    <dbReference type="NCBI Taxonomy" id="210409"/>
    <lineage>
        <taxon>Eukaryota</taxon>
        <taxon>Metazoa</taxon>
        <taxon>Ecdysozoa</taxon>
        <taxon>Arthropoda</taxon>
        <taxon>Crustacea</taxon>
        <taxon>Multicrustacea</taxon>
        <taxon>Malacostraca</taxon>
        <taxon>Eumalacostraca</taxon>
        <taxon>Eucarida</taxon>
        <taxon>Decapoda</taxon>
        <taxon>Pleocyemata</taxon>
        <taxon>Brachyura</taxon>
        <taxon>Eubrachyura</taxon>
        <taxon>Portunoidea</taxon>
        <taxon>Portunidae</taxon>
        <taxon>Portuninae</taxon>
        <taxon>Portunus</taxon>
    </lineage>
</organism>
<dbReference type="EMBL" id="VSRR010004673">
    <property type="protein sequence ID" value="MPC40386.1"/>
    <property type="molecule type" value="Genomic_DNA"/>
</dbReference>
<dbReference type="AlphaFoldDB" id="A0A5B7F4U1"/>
<feature type="region of interest" description="Disordered" evidence="1">
    <location>
        <begin position="267"/>
        <end position="299"/>
    </location>
</feature>
<proteinExistence type="predicted"/>
<accession>A0A5B7F4U1</accession>
<sequence length="299" mass="30660">MEMTVGPGMPSGCGITCDGGGGGGGSGCSVSLGCTVTGTALAFSPKEANGGGGGSGSGTVSVVAVEAAEAPPSVVELLVVSDKSRYLTSSLLVSSEGLEEEVEEEDWQPSRMMEPLVSTPNRTGLAYLTDALGRHSTRGASGGAVMGSPGSPPYTSLDPNLESELTHSCTWTTKGKGHPEIVQSNPDSPEPWSRSPPGADQVRLTNVPCSGVTARSVIREGGTRSADVTRATVRVTVPLLLTNCPALIGTMRPSARGREGGGLLLQLQQQQKQQQQQQKQQQGLAHSPLLLSLSTEAAP</sequence>